<dbReference type="InterPro" id="IPR013249">
    <property type="entry name" value="RNA_pol_sigma70_r4_t2"/>
</dbReference>
<dbReference type="InterPro" id="IPR013325">
    <property type="entry name" value="RNA_pol_sigma_r2"/>
</dbReference>
<dbReference type="PANTHER" id="PTHR43133:SF8">
    <property type="entry name" value="RNA POLYMERASE SIGMA FACTOR HI_1459-RELATED"/>
    <property type="match status" value="1"/>
</dbReference>
<keyword evidence="2" id="KW-0805">Transcription regulation</keyword>
<dbReference type="SUPFAM" id="SSF88946">
    <property type="entry name" value="Sigma2 domain of RNA polymerase sigma factors"/>
    <property type="match status" value="1"/>
</dbReference>
<evidence type="ECO:0000256" key="1">
    <source>
        <dbReference type="ARBA" id="ARBA00010641"/>
    </source>
</evidence>
<dbReference type="InterPro" id="IPR007627">
    <property type="entry name" value="RNA_pol_sigma70_r2"/>
</dbReference>
<dbReference type="GO" id="GO:0016987">
    <property type="term" value="F:sigma factor activity"/>
    <property type="evidence" value="ECO:0007669"/>
    <property type="project" value="UniProtKB-KW"/>
</dbReference>
<dbReference type="PANTHER" id="PTHR43133">
    <property type="entry name" value="RNA POLYMERASE ECF-TYPE SIGMA FACTO"/>
    <property type="match status" value="1"/>
</dbReference>
<evidence type="ECO:0000259" key="8">
    <source>
        <dbReference type="Pfam" id="PF08281"/>
    </source>
</evidence>
<dbReference type="GO" id="GO:0003677">
    <property type="term" value="F:DNA binding"/>
    <property type="evidence" value="ECO:0007669"/>
    <property type="project" value="UniProtKB-KW"/>
</dbReference>
<keyword evidence="3" id="KW-0731">Sigma factor</keyword>
<feature type="region of interest" description="Disordered" evidence="6">
    <location>
        <begin position="93"/>
        <end position="120"/>
    </location>
</feature>
<organism evidence="9 10">
    <name type="scientific">Nocardioides bruguierae</name>
    <dbReference type="NCBI Taxonomy" id="2945102"/>
    <lineage>
        <taxon>Bacteria</taxon>
        <taxon>Bacillati</taxon>
        <taxon>Actinomycetota</taxon>
        <taxon>Actinomycetes</taxon>
        <taxon>Propionibacteriales</taxon>
        <taxon>Nocardioidaceae</taxon>
        <taxon>Nocardioides</taxon>
    </lineage>
</organism>
<sequence length="186" mass="20336">MTITRGERRERTLVDQAAAGDPSAWRELYRRHHGRLVVWLASRPTGDAAVAAEDIAADAWLTAARSISDFHGDDDDFAGWLFGVARRVGLNVHRRGQRRQTTPTDEVPEQAPAPGPEPASADLDWALSVLRHLPDREREVLTCMEVLGLDTAGTSQALGISSTAVRVARHRGLRKLRAAPAVVRPA</sequence>
<evidence type="ECO:0000313" key="9">
    <source>
        <dbReference type="EMBL" id="MCM0620408.1"/>
    </source>
</evidence>
<comment type="caution">
    <text evidence="9">The sequence shown here is derived from an EMBL/GenBank/DDBJ whole genome shotgun (WGS) entry which is preliminary data.</text>
</comment>
<feature type="domain" description="RNA polymerase sigma-70 region 2" evidence="7">
    <location>
        <begin position="31"/>
        <end position="98"/>
    </location>
</feature>
<protein>
    <submittedName>
        <fullName evidence="9">Sigma-70 family RNA polymerase sigma factor</fullName>
    </submittedName>
</protein>
<dbReference type="RefSeq" id="WP_250053916.1">
    <property type="nucleotide sequence ID" value="NZ_JAMJPH010000016.1"/>
</dbReference>
<evidence type="ECO:0000259" key="7">
    <source>
        <dbReference type="Pfam" id="PF04542"/>
    </source>
</evidence>
<dbReference type="AlphaFoldDB" id="A0A9X2IEU0"/>
<evidence type="ECO:0000256" key="6">
    <source>
        <dbReference type="SAM" id="MobiDB-lite"/>
    </source>
</evidence>
<dbReference type="Gene3D" id="1.10.1740.10">
    <property type="match status" value="1"/>
</dbReference>
<dbReference type="GO" id="GO:0006352">
    <property type="term" value="P:DNA-templated transcription initiation"/>
    <property type="evidence" value="ECO:0007669"/>
    <property type="project" value="InterPro"/>
</dbReference>
<evidence type="ECO:0000256" key="4">
    <source>
        <dbReference type="ARBA" id="ARBA00023125"/>
    </source>
</evidence>
<dbReference type="Pfam" id="PF04542">
    <property type="entry name" value="Sigma70_r2"/>
    <property type="match status" value="1"/>
</dbReference>
<dbReference type="InterPro" id="IPR014284">
    <property type="entry name" value="RNA_pol_sigma-70_dom"/>
</dbReference>
<dbReference type="InterPro" id="IPR036388">
    <property type="entry name" value="WH-like_DNA-bd_sf"/>
</dbReference>
<evidence type="ECO:0000313" key="10">
    <source>
        <dbReference type="Proteomes" id="UP001139485"/>
    </source>
</evidence>
<dbReference type="EMBL" id="JAMOIL010000010">
    <property type="protein sequence ID" value="MCM0620408.1"/>
    <property type="molecule type" value="Genomic_DNA"/>
</dbReference>
<keyword evidence="5" id="KW-0804">Transcription</keyword>
<dbReference type="Proteomes" id="UP001139485">
    <property type="component" value="Unassembled WGS sequence"/>
</dbReference>
<evidence type="ECO:0000256" key="2">
    <source>
        <dbReference type="ARBA" id="ARBA00023015"/>
    </source>
</evidence>
<feature type="domain" description="RNA polymerase sigma factor 70 region 4 type 2" evidence="8">
    <location>
        <begin position="126"/>
        <end position="176"/>
    </location>
</feature>
<comment type="similarity">
    <text evidence="1">Belongs to the sigma-70 factor family. ECF subfamily.</text>
</comment>
<evidence type="ECO:0000256" key="3">
    <source>
        <dbReference type="ARBA" id="ARBA00023082"/>
    </source>
</evidence>
<dbReference type="SUPFAM" id="SSF88659">
    <property type="entry name" value="Sigma3 and sigma4 domains of RNA polymerase sigma factors"/>
    <property type="match status" value="1"/>
</dbReference>
<evidence type="ECO:0000256" key="5">
    <source>
        <dbReference type="ARBA" id="ARBA00023163"/>
    </source>
</evidence>
<keyword evidence="10" id="KW-1185">Reference proteome</keyword>
<gene>
    <name evidence="9" type="ORF">M8330_08870</name>
</gene>
<name>A0A9X2IEU0_9ACTN</name>
<accession>A0A9X2IEU0</accession>
<proteinExistence type="inferred from homology"/>
<dbReference type="InterPro" id="IPR013324">
    <property type="entry name" value="RNA_pol_sigma_r3/r4-like"/>
</dbReference>
<dbReference type="Gene3D" id="1.10.10.10">
    <property type="entry name" value="Winged helix-like DNA-binding domain superfamily/Winged helix DNA-binding domain"/>
    <property type="match status" value="1"/>
</dbReference>
<dbReference type="Pfam" id="PF08281">
    <property type="entry name" value="Sigma70_r4_2"/>
    <property type="match status" value="1"/>
</dbReference>
<dbReference type="InterPro" id="IPR039425">
    <property type="entry name" value="RNA_pol_sigma-70-like"/>
</dbReference>
<reference evidence="9" key="1">
    <citation type="submission" date="2022-05" db="EMBL/GenBank/DDBJ databases">
        <authorList>
            <person name="Tuo L."/>
        </authorList>
    </citation>
    <scope>NUCLEOTIDE SEQUENCE</scope>
    <source>
        <strain evidence="9">BSK12Z-4</strain>
    </source>
</reference>
<keyword evidence="4" id="KW-0238">DNA-binding</keyword>
<dbReference type="NCBIfam" id="TIGR02937">
    <property type="entry name" value="sigma70-ECF"/>
    <property type="match status" value="1"/>
</dbReference>